<accession>A0A1X0RIL8</accession>
<dbReference type="PANTHER" id="PTHR47821">
    <property type="entry name" value="PHOSPHOGLYCERATE MUTASE FAMILY PROTEIN"/>
    <property type="match status" value="1"/>
</dbReference>
<reference evidence="2" key="1">
    <citation type="journal article" date="2016" name="Proc. Natl. Acad. Sci. U.S.A.">
        <title>Lipid metabolic changes in an early divergent fungus govern the establishment of a mutualistic symbiosis with endobacteria.</title>
        <authorList>
            <person name="Lastovetsky O.A."/>
            <person name="Gaspar M.L."/>
            <person name="Mondo S.J."/>
            <person name="LaButti K.M."/>
            <person name="Sandor L."/>
            <person name="Grigoriev I.V."/>
            <person name="Henry S.A."/>
            <person name="Pawlowska T.E."/>
        </authorList>
    </citation>
    <scope>NUCLEOTIDE SEQUENCE [LARGE SCALE GENOMIC DNA]</scope>
    <source>
        <strain evidence="2">ATCC 52814</strain>
    </source>
</reference>
<feature type="binding site" evidence="1">
    <location>
        <begin position="126"/>
        <end position="129"/>
    </location>
    <ligand>
        <name>substrate</name>
    </ligand>
</feature>
<dbReference type="EMBL" id="KV921855">
    <property type="protein sequence ID" value="ORE11781.1"/>
    <property type="molecule type" value="Genomic_DNA"/>
</dbReference>
<gene>
    <name evidence="2" type="ORF">BCV72DRAFT_300756</name>
</gene>
<dbReference type="Proteomes" id="UP000242414">
    <property type="component" value="Unassembled WGS sequence"/>
</dbReference>
<dbReference type="PANTHER" id="PTHR47821:SF2">
    <property type="entry name" value="PHOSPHOGLYCERATE MUTASE FAMILY PROTEIN"/>
    <property type="match status" value="1"/>
</dbReference>
<sequence>MTRPSYNHLPEQLKNRYIIQRHGFSLANNEKLICSNPDIAIPPTGGPLNTGYGLHDKGKEQVKESALRLSKHLFPSQQKLNENPVVIFCSPFKRTVETAEIIQGVLNDTVLQGKLGAPIRNLELRERWYGQFDMTNDDNYNICWADDAAAPDHGEHSQYDIESPSSVCDRATRFIVDEIESKMEGKTVILVAHGDICQIMLTAFKGTDAWRHREMEHVDTAHWRDTLDFLK</sequence>
<evidence type="ECO:0000256" key="1">
    <source>
        <dbReference type="PIRSR" id="PIRSR613078-2"/>
    </source>
</evidence>
<dbReference type="OrthoDB" id="354304at2759"/>
<protein>
    <submittedName>
        <fullName evidence="2">Phosphoglycerate mutase-like protein</fullName>
    </submittedName>
</protein>
<evidence type="ECO:0000313" key="2">
    <source>
        <dbReference type="EMBL" id="ORE11781.1"/>
    </source>
</evidence>
<dbReference type="VEuPathDB" id="FungiDB:BCV72DRAFT_300756"/>
<name>A0A1X0RIL8_RHIZD</name>
<proteinExistence type="predicted"/>
<dbReference type="InterPro" id="IPR029033">
    <property type="entry name" value="His_PPase_superfam"/>
</dbReference>
<dbReference type="Gene3D" id="3.40.50.1240">
    <property type="entry name" value="Phosphoglycerate mutase-like"/>
    <property type="match status" value="1"/>
</dbReference>
<dbReference type="Pfam" id="PF00300">
    <property type="entry name" value="His_Phos_1"/>
    <property type="match status" value="1"/>
</dbReference>
<organism evidence="2">
    <name type="scientific">Rhizopus microsporus var. microsporus</name>
    <dbReference type="NCBI Taxonomy" id="86635"/>
    <lineage>
        <taxon>Eukaryota</taxon>
        <taxon>Fungi</taxon>
        <taxon>Fungi incertae sedis</taxon>
        <taxon>Mucoromycota</taxon>
        <taxon>Mucoromycotina</taxon>
        <taxon>Mucoromycetes</taxon>
        <taxon>Mucorales</taxon>
        <taxon>Mucorineae</taxon>
        <taxon>Rhizopodaceae</taxon>
        <taxon>Rhizopus</taxon>
    </lineage>
</organism>
<dbReference type="SUPFAM" id="SSF53254">
    <property type="entry name" value="Phosphoglycerate mutase-like"/>
    <property type="match status" value="1"/>
</dbReference>
<dbReference type="CDD" id="cd07067">
    <property type="entry name" value="HP_PGM_like"/>
    <property type="match status" value="1"/>
</dbReference>
<dbReference type="InterPro" id="IPR013078">
    <property type="entry name" value="His_Pase_superF_clade-1"/>
</dbReference>
<feature type="binding site" evidence="1">
    <location>
        <position position="94"/>
    </location>
    <ligand>
        <name>substrate</name>
    </ligand>
</feature>
<dbReference type="AlphaFoldDB" id="A0A1X0RIL8"/>